<sequence>MRHHSSQLNLPDQNLFEISIGSKSSAKKKYPHVRRVGSMSSLGALSEPKRPGEYYLQKLSQSSVNLTSKQTKRPGSGISVASDNSKDSDDMSSSGSSQFDCPDSRLSSMTNNSLYSSKVGVSSPKQLSVDSSAVDVTSDLDPMCSSISTITLKSDMQTPKSQSHDAATMGDRKFAPKLRTASTSSVLEQKAQAKPLPPLMRTRTASSSFLLGRSKSKYFSSKESKERQQLRKKVYDDNDNDDEILTNDLDLVFNVPVIKNQAEIYRYHKSSSTSVLSHHDLTLDNDKYGTLNTPVSMKPSPLPGKLNTSFHIDTGLPSMPEDSTLDTPNQSYVADMPTYNNDDDSEISQNISSFYTQRSLSYSKLVKLTREQQMIYKLPSYVRSQSSIEDISLMSPEKLEVVDQSRPINLPPKNADDKSKHSKEFHSFLAGYESATKSQNDARRKIAERYINNQQAWSRLLSSTDDKKEFSKQLSSGKEKWRRLNWETSVPEKQRFAYFMRILTLNLGNDYPAKVEEKLKIIETKFQSLSDKMRATKDAEFGKVIDQVLKRPVYVNFLNEVAGLETTDFDVNQFEKNFKHLLYIKSLSDGGLKTYHEIFVIPMFLILFQQYETFTSICVMIEMFDKCIFTPEFFGELNTSLSTWKNLSLMSSSSTPYRILKKFTDLKEFENLSSFHFFEIIVQLNDRLPLSLSAPSTPCIAQGSYTPLASAKQSLDGADVSPERTKSFDSIDAILTSVYSRSSSLSLIGIYLQLLVTYSSSPRSKKRNFSKIFQSFLLTIFQFYHINWNSSSELVKGNKSIKLNKSSDQLTNLESFLDKWKEIFKKM</sequence>
<organism evidence="3 4">
    <name type="scientific">Clavispora lusitaniae</name>
    <name type="common">Candida lusitaniae</name>
    <dbReference type="NCBI Taxonomy" id="36911"/>
    <lineage>
        <taxon>Eukaryota</taxon>
        <taxon>Fungi</taxon>
        <taxon>Dikarya</taxon>
        <taxon>Ascomycota</taxon>
        <taxon>Saccharomycotina</taxon>
        <taxon>Pichiomycetes</taxon>
        <taxon>Metschnikowiaceae</taxon>
        <taxon>Clavispora</taxon>
    </lineage>
</organism>
<feature type="compositionally biased region" description="Basic residues" evidence="1">
    <location>
        <begin position="25"/>
        <end position="35"/>
    </location>
</feature>
<feature type="region of interest" description="Disordered" evidence="1">
    <location>
        <begin position="63"/>
        <end position="105"/>
    </location>
</feature>
<evidence type="ECO:0000256" key="1">
    <source>
        <dbReference type="SAM" id="MobiDB-lite"/>
    </source>
</evidence>
<evidence type="ECO:0000313" key="4">
    <source>
        <dbReference type="Proteomes" id="UP000195602"/>
    </source>
</evidence>
<comment type="caution">
    <text evidence="3">The sequence shown here is derived from an EMBL/GenBank/DDBJ whole genome shotgun (WGS) entry which is preliminary data.</text>
</comment>
<dbReference type="AlphaFoldDB" id="A0AA91PX97"/>
<feature type="region of interest" description="Disordered" evidence="1">
    <location>
        <begin position="220"/>
        <end position="240"/>
    </location>
</feature>
<evidence type="ECO:0000259" key="2">
    <source>
        <dbReference type="Pfam" id="PF22874"/>
    </source>
</evidence>
<feature type="region of interest" description="Disordered" evidence="1">
    <location>
        <begin position="23"/>
        <end position="49"/>
    </location>
</feature>
<feature type="compositionally biased region" description="Basic and acidic residues" evidence="1">
    <location>
        <begin position="220"/>
        <end position="236"/>
    </location>
</feature>
<name>A0AA91PX97_CLALS</name>
<dbReference type="Proteomes" id="UP000195602">
    <property type="component" value="Unassembled WGS sequence"/>
</dbReference>
<feature type="domain" description="SBE2/SBE22 middle" evidence="2">
    <location>
        <begin position="346"/>
        <end position="426"/>
    </location>
</feature>
<protein>
    <recommendedName>
        <fullName evidence="2">SBE2/SBE22 middle domain-containing protein</fullName>
    </recommendedName>
</protein>
<gene>
    <name evidence="3" type="ORF">A9F13_14g00605</name>
</gene>
<feature type="compositionally biased region" description="Low complexity" evidence="1">
    <location>
        <begin position="91"/>
        <end position="100"/>
    </location>
</feature>
<evidence type="ECO:0000313" key="3">
    <source>
        <dbReference type="EMBL" id="OVF07229.1"/>
    </source>
</evidence>
<dbReference type="Pfam" id="PF22874">
    <property type="entry name" value="SBE2_M"/>
    <property type="match status" value="1"/>
</dbReference>
<dbReference type="InterPro" id="IPR053949">
    <property type="entry name" value="SBE2/SBE22_M"/>
</dbReference>
<reference evidence="3 4" key="1">
    <citation type="submission" date="2017-04" db="EMBL/GenBank/DDBJ databases">
        <title>Draft genome of the yeast Clavispora lusitaniae type strain CBS 6936.</title>
        <authorList>
            <person name="Durrens P."/>
            <person name="Klopp C."/>
            <person name="Biteau N."/>
            <person name="Fitton-Ouhabi V."/>
            <person name="Dementhon K."/>
            <person name="Accoceberry I."/>
            <person name="Sherman D.J."/>
            <person name="Noel T."/>
        </authorList>
    </citation>
    <scope>NUCLEOTIDE SEQUENCE [LARGE SCALE GENOMIC DNA]</scope>
    <source>
        <strain evidence="3 4">CBS 6936</strain>
    </source>
</reference>
<accession>A0AA91PX97</accession>
<dbReference type="EMBL" id="LYUB02000014">
    <property type="protein sequence ID" value="OVF07229.1"/>
    <property type="molecule type" value="Genomic_DNA"/>
</dbReference>
<dbReference type="KEGG" id="clus:A9F13_14g00605"/>
<proteinExistence type="predicted"/>